<keyword evidence="3" id="KW-1185">Reference proteome</keyword>
<dbReference type="Proteomes" id="UP000005801">
    <property type="component" value="Unassembled WGS sequence"/>
</dbReference>
<dbReference type="SUPFAM" id="SSF141371">
    <property type="entry name" value="PilZ domain-like"/>
    <property type="match status" value="1"/>
</dbReference>
<evidence type="ECO:0000313" key="3">
    <source>
        <dbReference type="Proteomes" id="UP000005801"/>
    </source>
</evidence>
<proteinExistence type="predicted"/>
<accession>A6G545</accession>
<dbReference type="InterPro" id="IPR009875">
    <property type="entry name" value="PilZ_domain"/>
</dbReference>
<dbReference type="EMBL" id="ABCS01000024">
    <property type="protein sequence ID" value="EDM78957.1"/>
    <property type="molecule type" value="Genomic_DNA"/>
</dbReference>
<comment type="caution">
    <text evidence="2">The sequence shown here is derived from an EMBL/GenBank/DDBJ whole genome shotgun (WGS) entry which is preliminary data.</text>
</comment>
<protein>
    <recommendedName>
        <fullName evidence="1">PilZ domain-containing protein</fullName>
    </recommendedName>
</protein>
<reference evidence="2 3" key="1">
    <citation type="submission" date="2007-06" db="EMBL/GenBank/DDBJ databases">
        <authorList>
            <person name="Shimkets L."/>
            <person name="Ferriera S."/>
            <person name="Johnson J."/>
            <person name="Kravitz S."/>
            <person name="Beeson K."/>
            <person name="Sutton G."/>
            <person name="Rogers Y.-H."/>
            <person name="Friedman R."/>
            <person name="Frazier M."/>
            <person name="Venter J.C."/>
        </authorList>
    </citation>
    <scope>NUCLEOTIDE SEQUENCE [LARGE SCALE GENOMIC DNA]</scope>
    <source>
        <strain evidence="2 3">SIR-1</strain>
    </source>
</reference>
<feature type="domain" description="PilZ" evidence="1">
    <location>
        <begin position="25"/>
        <end position="127"/>
    </location>
</feature>
<sequence length="133" mass="14884">MDAVAELEPTLAWVKLPIMESTTSERRRQPRAPLITDGEIDFGDHRAPCRVVDVSRTGLAVITEARRPPMRVIRVRFRIGGADASWAELDATVVRAEPADEAGVNALWGMEFQPMEPGTRIKLRSYVTTELRN</sequence>
<name>A6G545_9BACT</name>
<evidence type="ECO:0000259" key="1">
    <source>
        <dbReference type="Pfam" id="PF07238"/>
    </source>
</evidence>
<dbReference type="Gene3D" id="2.40.10.220">
    <property type="entry name" value="predicted glycosyltransferase like domains"/>
    <property type="match status" value="1"/>
</dbReference>
<dbReference type="GO" id="GO:0035438">
    <property type="term" value="F:cyclic-di-GMP binding"/>
    <property type="evidence" value="ECO:0007669"/>
    <property type="project" value="InterPro"/>
</dbReference>
<evidence type="ECO:0000313" key="2">
    <source>
        <dbReference type="EMBL" id="EDM78957.1"/>
    </source>
</evidence>
<dbReference type="AlphaFoldDB" id="A6G545"/>
<gene>
    <name evidence="2" type="ORF">PPSIR1_06933</name>
</gene>
<dbReference type="Pfam" id="PF07238">
    <property type="entry name" value="PilZ"/>
    <property type="match status" value="1"/>
</dbReference>
<organism evidence="2 3">
    <name type="scientific">Plesiocystis pacifica SIR-1</name>
    <dbReference type="NCBI Taxonomy" id="391625"/>
    <lineage>
        <taxon>Bacteria</taxon>
        <taxon>Pseudomonadati</taxon>
        <taxon>Myxococcota</taxon>
        <taxon>Polyangia</taxon>
        <taxon>Nannocystales</taxon>
        <taxon>Nannocystaceae</taxon>
        <taxon>Plesiocystis</taxon>
    </lineage>
</organism>